<comment type="caution">
    <text evidence="2">The sequence shown here is derived from an EMBL/GenBank/DDBJ whole genome shotgun (WGS) entry which is preliminary data.</text>
</comment>
<dbReference type="EMBL" id="JASSZA010000002">
    <property type="protein sequence ID" value="KAK2117737.1"/>
    <property type="molecule type" value="Genomic_DNA"/>
</dbReference>
<protein>
    <submittedName>
        <fullName evidence="2">Uncharacterized protein</fullName>
    </submittedName>
</protein>
<evidence type="ECO:0000313" key="3">
    <source>
        <dbReference type="Proteomes" id="UP001266305"/>
    </source>
</evidence>
<proteinExistence type="predicted"/>
<gene>
    <name evidence="2" type="ORF">P7K49_004624</name>
</gene>
<accession>A0ABQ9W7Y5</accession>
<organism evidence="2 3">
    <name type="scientific">Saguinus oedipus</name>
    <name type="common">Cotton-top tamarin</name>
    <name type="synonym">Oedipomidas oedipus</name>
    <dbReference type="NCBI Taxonomy" id="9490"/>
    <lineage>
        <taxon>Eukaryota</taxon>
        <taxon>Metazoa</taxon>
        <taxon>Chordata</taxon>
        <taxon>Craniata</taxon>
        <taxon>Vertebrata</taxon>
        <taxon>Euteleostomi</taxon>
        <taxon>Mammalia</taxon>
        <taxon>Eutheria</taxon>
        <taxon>Euarchontoglires</taxon>
        <taxon>Primates</taxon>
        <taxon>Haplorrhini</taxon>
        <taxon>Platyrrhini</taxon>
        <taxon>Cebidae</taxon>
        <taxon>Callitrichinae</taxon>
        <taxon>Saguinus</taxon>
    </lineage>
</organism>
<evidence type="ECO:0000313" key="2">
    <source>
        <dbReference type="EMBL" id="KAK2117737.1"/>
    </source>
</evidence>
<feature type="region of interest" description="Disordered" evidence="1">
    <location>
        <begin position="69"/>
        <end position="90"/>
    </location>
</feature>
<sequence length="90" mass="10708">MEKLRIKPEKLDKPSRRMEELQRMEELRNHISTKQNYQHLEQHGSSLGRTVPTVAEYLTFRDIKIILQRSEHVQGSDGERSPSRHTEEKK</sequence>
<dbReference type="Proteomes" id="UP001266305">
    <property type="component" value="Unassembled WGS sequence"/>
</dbReference>
<reference evidence="2 3" key="1">
    <citation type="submission" date="2023-05" db="EMBL/GenBank/DDBJ databases">
        <title>B98-5 Cell Line De Novo Hybrid Assembly: An Optical Mapping Approach.</title>
        <authorList>
            <person name="Kananen K."/>
            <person name="Auerbach J.A."/>
            <person name="Kautto E."/>
            <person name="Blachly J.S."/>
        </authorList>
    </citation>
    <scope>NUCLEOTIDE SEQUENCE [LARGE SCALE GENOMIC DNA]</scope>
    <source>
        <strain evidence="2">B95-8</strain>
        <tissue evidence="2">Cell line</tissue>
    </source>
</reference>
<name>A0ABQ9W7Y5_SAGOE</name>
<evidence type="ECO:0000256" key="1">
    <source>
        <dbReference type="SAM" id="MobiDB-lite"/>
    </source>
</evidence>
<keyword evidence="3" id="KW-1185">Reference proteome</keyword>